<dbReference type="AlphaFoldDB" id="A0A1H2QDK8"/>
<dbReference type="OrthoDB" id="4559404at2"/>
<dbReference type="RefSeq" id="WP_093259962.1">
    <property type="nucleotide sequence ID" value="NZ_FNOK01000001.1"/>
</dbReference>
<sequence length="71" mass="7502">MSHVDRASDLAIRWRKSSRSAQGSECVEVGATAEFAAIRDSKNPAGPALLIVPGVYAAMVQAIKAGRFDQA</sequence>
<feature type="domain" description="DUF397" evidence="1">
    <location>
        <begin position="13"/>
        <end position="64"/>
    </location>
</feature>
<gene>
    <name evidence="2" type="ORF">SAMN05216215_100170</name>
</gene>
<protein>
    <recommendedName>
        <fullName evidence="1">DUF397 domain-containing protein</fullName>
    </recommendedName>
</protein>
<keyword evidence="3" id="KW-1185">Reference proteome</keyword>
<proteinExistence type="predicted"/>
<dbReference type="InterPro" id="IPR007278">
    <property type="entry name" value="DUF397"/>
</dbReference>
<organism evidence="2 3">
    <name type="scientific">Saccharopolyspora shandongensis</name>
    <dbReference type="NCBI Taxonomy" id="418495"/>
    <lineage>
        <taxon>Bacteria</taxon>
        <taxon>Bacillati</taxon>
        <taxon>Actinomycetota</taxon>
        <taxon>Actinomycetes</taxon>
        <taxon>Pseudonocardiales</taxon>
        <taxon>Pseudonocardiaceae</taxon>
        <taxon>Saccharopolyspora</taxon>
    </lineage>
</organism>
<dbReference type="STRING" id="418495.SAMN05216215_100170"/>
<dbReference type="Proteomes" id="UP000199529">
    <property type="component" value="Unassembled WGS sequence"/>
</dbReference>
<dbReference type="EMBL" id="FNOK01000001">
    <property type="protein sequence ID" value="SDW05155.1"/>
    <property type="molecule type" value="Genomic_DNA"/>
</dbReference>
<evidence type="ECO:0000313" key="3">
    <source>
        <dbReference type="Proteomes" id="UP000199529"/>
    </source>
</evidence>
<dbReference type="Pfam" id="PF04149">
    <property type="entry name" value="DUF397"/>
    <property type="match status" value="1"/>
</dbReference>
<reference evidence="3" key="1">
    <citation type="submission" date="2016-10" db="EMBL/GenBank/DDBJ databases">
        <authorList>
            <person name="Varghese N."/>
            <person name="Submissions S."/>
        </authorList>
    </citation>
    <scope>NUCLEOTIDE SEQUENCE [LARGE SCALE GENOMIC DNA]</scope>
    <source>
        <strain evidence="3">CGMCC 4.3530</strain>
    </source>
</reference>
<evidence type="ECO:0000259" key="1">
    <source>
        <dbReference type="Pfam" id="PF04149"/>
    </source>
</evidence>
<name>A0A1H2QDK8_9PSEU</name>
<accession>A0A1H2QDK8</accession>
<evidence type="ECO:0000313" key="2">
    <source>
        <dbReference type="EMBL" id="SDW05155.1"/>
    </source>
</evidence>